<dbReference type="RefSeq" id="WP_006959107.1">
    <property type="nucleotide sequence ID" value="NZ_CAVK010000141.1"/>
</dbReference>
<evidence type="ECO:0000313" key="3">
    <source>
        <dbReference type="Proteomes" id="UP000013201"/>
    </source>
</evidence>
<protein>
    <submittedName>
        <fullName evidence="2">Uncharacterized protein</fullName>
    </submittedName>
</protein>
<feature type="transmembrane region" description="Helical" evidence="1">
    <location>
        <begin position="68"/>
        <end position="85"/>
    </location>
</feature>
<dbReference type="AlphaFoldDB" id="N1MSU8"/>
<keyword evidence="1" id="KW-0812">Transmembrane</keyword>
<accession>N1MSU8</accession>
<keyword evidence="3" id="KW-1185">Reference proteome</keyword>
<feature type="transmembrane region" description="Helical" evidence="1">
    <location>
        <begin position="91"/>
        <end position="109"/>
    </location>
</feature>
<sequence length="226" mass="23883">MSGELRALGLVHGLLLGLLLASPLIAPGLLPWGVEALFIIGAFQLRLADRRWDMRDGWRSWISHIRMAPLRLIPWGAAATVALIAGNSARAQAILIAASLCELLVYPVCTHVLARMSRRVVAVVLLLLILIGVSAVGEAIRYIIGFMTGMSACLFWLRGPDGEAHALGLALAGLVVAAIAPLLLPAALPVAFPAAIVCGTLALAHVSTLRRRPVPWRAGGGTQIKP</sequence>
<evidence type="ECO:0000313" key="2">
    <source>
        <dbReference type="EMBL" id="CCW18488.1"/>
    </source>
</evidence>
<organism evidence="2 3">
    <name type="scientific">Sphingobium indicum BiD32</name>
    <dbReference type="NCBI Taxonomy" id="1301087"/>
    <lineage>
        <taxon>Bacteria</taxon>
        <taxon>Pseudomonadati</taxon>
        <taxon>Pseudomonadota</taxon>
        <taxon>Alphaproteobacteria</taxon>
        <taxon>Sphingomonadales</taxon>
        <taxon>Sphingomonadaceae</taxon>
        <taxon>Sphingobium</taxon>
    </lineage>
</organism>
<name>N1MSU8_9SPHN</name>
<dbReference type="Proteomes" id="UP000013201">
    <property type="component" value="Unassembled WGS sequence"/>
</dbReference>
<proteinExistence type="predicted"/>
<dbReference type="OrthoDB" id="7478681at2"/>
<reference evidence="2 3" key="1">
    <citation type="submission" date="2013-03" db="EMBL/GenBank/DDBJ databases">
        <authorList>
            <person name="Le V."/>
        </authorList>
    </citation>
    <scope>NUCLEOTIDE SEQUENCE [LARGE SCALE GENOMIC DNA]</scope>
    <source>
        <strain evidence="2 3">BiD32</strain>
    </source>
</reference>
<evidence type="ECO:0000256" key="1">
    <source>
        <dbReference type="SAM" id="Phobius"/>
    </source>
</evidence>
<feature type="transmembrane region" description="Helical" evidence="1">
    <location>
        <begin position="190"/>
        <end position="209"/>
    </location>
</feature>
<dbReference type="EMBL" id="CAVK010000141">
    <property type="protein sequence ID" value="CCW18488.1"/>
    <property type="molecule type" value="Genomic_DNA"/>
</dbReference>
<feature type="transmembrane region" description="Helical" evidence="1">
    <location>
        <begin position="139"/>
        <end position="157"/>
    </location>
</feature>
<feature type="transmembrane region" description="Helical" evidence="1">
    <location>
        <begin position="31"/>
        <end position="48"/>
    </location>
</feature>
<keyword evidence="1" id="KW-0472">Membrane</keyword>
<reference evidence="3" key="2">
    <citation type="submission" date="2013-04" db="EMBL/GenBank/DDBJ databases">
        <title>Bisphenol A degrading Sphingobium sp. strain BiD32.</title>
        <authorList>
            <person name="Nielsen J.L."/>
            <person name="Zhou N.A."/>
            <person name="Kjeldal H."/>
        </authorList>
    </citation>
    <scope>NUCLEOTIDE SEQUENCE [LARGE SCALE GENOMIC DNA]</scope>
    <source>
        <strain evidence="3">BiD32</strain>
    </source>
</reference>
<comment type="caution">
    <text evidence="2">The sequence shown here is derived from an EMBL/GenBank/DDBJ whole genome shotgun (WGS) entry which is preliminary data.</text>
</comment>
<gene>
    <name evidence="2" type="ORF">EBBID32_28410</name>
</gene>
<feature type="transmembrane region" description="Helical" evidence="1">
    <location>
        <begin position="116"/>
        <end position="133"/>
    </location>
</feature>
<feature type="transmembrane region" description="Helical" evidence="1">
    <location>
        <begin position="164"/>
        <end position="184"/>
    </location>
</feature>
<keyword evidence="1" id="KW-1133">Transmembrane helix</keyword>